<protein>
    <recommendedName>
        <fullName evidence="3">Lipoprotein LpqN</fullName>
    </recommendedName>
</protein>
<accession>A0ABP4BD42</accession>
<evidence type="ECO:0000313" key="1">
    <source>
        <dbReference type="EMBL" id="GAA0947134.1"/>
    </source>
</evidence>
<gene>
    <name evidence="1" type="ORF">GCM10009554_43730</name>
</gene>
<proteinExistence type="predicted"/>
<name>A0ABP4BD42_9ACTN</name>
<evidence type="ECO:0008006" key="3">
    <source>
        <dbReference type="Google" id="ProtNLM"/>
    </source>
</evidence>
<dbReference type="Proteomes" id="UP001500542">
    <property type="component" value="Unassembled WGS sequence"/>
</dbReference>
<organism evidence="1 2">
    <name type="scientific">Kribbella koreensis</name>
    <dbReference type="NCBI Taxonomy" id="57909"/>
    <lineage>
        <taxon>Bacteria</taxon>
        <taxon>Bacillati</taxon>
        <taxon>Actinomycetota</taxon>
        <taxon>Actinomycetes</taxon>
        <taxon>Propionibacteriales</taxon>
        <taxon>Kribbellaceae</taxon>
        <taxon>Kribbella</taxon>
    </lineage>
</organism>
<reference evidence="2" key="1">
    <citation type="journal article" date="2019" name="Int. J. Syst. Evol. Microbiol.">
        <title>The Global Catalogue of Microorganisms (GCM) 10K type strain sequencing project: providing services to taxonomists for standard genome sequencing and annotation.</title>
        <authorList>
            <consortium name="The Broad Institute Genomics Platform"/>
            <consortium name="The Broad Institute Genome Sequencing Center for Infectious Disease"/>
            <person name="Wu L."/>
            <person name="Ma J."/>
        </authorList>
    </citation>
    <scope>NUCLEOTIDE SEQUENCE [LARGE SCALE GENOMIC DNA]</scope>
    <source>
        <strain evidence="2">JCM 10977</strain>
    </source>
</reference>
<keyword evidence="2" id="KW-1185">Reference proteome</keyword>
<evidence type="ECO:0000313" key="2">
    <source>
        <dbReference type="Proteomes" id="UP001500542"/>
    </source>
</evidence>
<sequence length="143" mass="15447">MVFHPPAAGYSVKVPEGWARSTAGAATSFTDKLNRIQVRLTTTATPVTEQTADSKLVPELQRQVPKFAMGKVSEVSRAAGKAVLVTYQGDSSADPVTGKVVRDAFELYLFHQGSKELALTLSGPTNADNVDPWKIVSDSVRWQ</sequence>
<dbReference type="EMBL" id="BAAAHK010000009">
    <property type="protein sequence ID" value="GAA0947134.1"/>
    <property type="molecule type" value="Genomic_DNA"/>
</dbReference>
<comment type="caution">
    <text evidence="1">The sequence shown here is derived from an EMBL/GenBank/DDBJ whole genome shotgun (WGS) entry which is preliminary data.</text>
</comment>